<gene>
    <name evidence="3" type="ORF">QTG54_007397</name>
</gene>
<feature type="compositionally biased region" description="Low complexity" evidence="1">
    <location>
        <begin position="304"/>
        <end position="314"/>
    </location>
</feature>
<feature type="region of interest" description="Disordered" evidence="1">
    <location>
        <begin position="128"/>
        <end position="189"/>
    </location>
</feature>
<dbReference type="AlphaFoldDB" id="A0AAD9DDB3"/>
<reference evidence="3" key="1">
    <citation type="submission" date="2023-06" db="EMBL/GenBank/DDBJ databases">
        <title>Survivors Of The Sea: Transcriptome response of Skeletonema marinoi to long-term dormancy.</title>
        <authorList>
            <person name="Pinder M.I.M."/>
            <person name="Kourtchenko O."/>
            <person name="Robertson E.K."/>
            <person name="Larsson T."/>
            <person name="Maumus F."/>
            <person name="Osuna-Cruz C.M."/>
            <person name="Vancaester E."/>
            <person name="Stenow R."/>
            <person name="Vandepoele K."/>
            <person name="Ploug H."/>
            <person name="Bruchert V."/>
            <person name="Godhe A."/>
            <person name="Topel M."/>
        </authorList>
    </citation>
    <scope>NUCLEOTIDE SEQUENCE</scope>
    <source>
        <strain evidence="3">R05AC</strain>
    </source>
</reference>
<feature type="compositionally biased region" description="Polar residues" evidence="1">
    <location>
        <begin position="329"/>
        <end position="340"/>
    </location>
</feature>
<feature type="transmembrane region" description="Helical" evidence="2">
    <location>
        <begin position="53"/>
        <end position="76"/>
    </location>
</feature>
<keyword evidence="2" id="KW-0812">Transmembrane</keyword>
<feature type="compositionally biased region" description="Low complexity" evidence="1">
    <location>
        <begin position="225"/>
        <end position="234"/>
    </location>
</feature>
<feature type="region of interest" description="Disordered" evidence="1">
    <location>
        <begin position="225"/>
        <end position="391"/>
    </location>
</feature>
<feature type="compositionally biased region" description="Polar residues" evidence="1">
    <location>
        <begin position="277"/>
        <end position="286"/>
    </location>
</feature>
<feature type="compositionally biased region" description="Polar residues" evidence="1">
    <location>
        <begin position="139"/>
        <end position="149"/>
    </location>
</feature>
<organism evidence="3 4">
    <name type="scientific">Skeletonema marinoi</name>
    <dbReference type="NCBI Taxonomy" id="267567"/>
    <lineage>
        <taxon>Eukaryota</taxon>
        <taxon>Sar</taxon>
        <taxon>Stramenopiles</taxon>
        <taxon>Ochrophyta</taxon>
        <taxon>Bacillariophyta</taxon>
        <taxon>Coscinodiscophyceae</taxon>
        <taxon>Thalassiosirophycidae</taxon>
        <taxon>Thalassiosirales</taxon>
        <taxon>Skeletonemataceae</taxon>
        <taxon>Skeletonema</taxon>
        <taxon>Skeletonema marinoi-dohrnii complex</taxon>
    </lineage>
</organism>
<feature type="compositionally biased region" description="Polar residues" evidence="1">
    <location>
        <begin position="161"/>
        <end position="189"/>
    </location>
</feature>
<sequence length="396" mass="42601">MAVSPTRKSYIQLLGSDQSWQIARILAHISGISSAIACATVWLLTITPLPASFFWPGVLLPAVVLAMATGAAKFIFFDAMICSEDLWYMDESSPPVPPQSCEIGESAVFGIASTVAYFLSPRKRKLDENFGKSPEEKSNSQNTHNTGPSGTDIVCHDIETGDTTTKTPVIPKRSSSNSGNTIKANNTLQTPEVVAAHHIRTTSDVTWEGHGNLGNLGILSPIYSQQPQTQTQKAKPQHSDEDSESAQSIVMVINDTHSRSYSDGSSGASLGKFQPIPNANSASTASRLPPRHNGKTHRRDKSSGSDPGDSLPSKVSKLSYADTHCLSDPDQQSTASSQKDTPLVVAIPNRKSSPSTKSAVANRLRFVSPKKREDRNDSAHSDSAVQRETSLSIYLL</sequence>
<feature type="compositionally biased region" description="Polar residues" evidence="1">
    <location>
        <begin position="381"/>
        <end position="391"/>
    </location>
</feature>
<protein>
    <submittedName>
        <fullName evidence="3">Uncharacterized protein</fullName>
    </submittedName>
</protein>
<feature type="compositionally biased region" description="Basic and acidic residues" evidence="1">
    <location>
        <begin position="128"/>
        <end position="138"/>
    </location>
</feature>
<feature type="compositionally biased region" description="Low complexity" evidence="1">
    <location>
        <begin position="259"/>
        <end position="271"/>
    </location>
</feature>
<evidence type="ECO:0000313" key="3">
    <source>
        <dbReference type="EMBL" id="KAK1741824.1"/>
    </source>
</evidence>
<evidence type="ECO:0000256" key="1">
    <source>
        <dbReference type="SAM" id="MobiDB-lite"/>
    </source>
</evidence>
<proteinExistence type="predicted"/>
<keyword evidence="2" id="KW-1133">Transmembrane helix</keyword>
<comment type="caution">
    <text evidence="3">The sequence shown here is derived from an EMBL/GenBank/DDBJ whole genome shotgun (WGS) entry which is preliminary data.</text>
</comment>
<dbReference type="EMBL" id="JATAAI010000012">
    <property type="protein sequence ID" value="KAK1741824.1"/>
    <property type="molecule type" value="Genomic_DNA"/>
</dbReference>
<feature type="compositionally biased region" description="Polar residues" evidence="1">
    <location>
        <begin position="350"/>
        <end position="359"/>
    </location>
</feature>
<dbReference type="Proteomes" id="UP001224775">
    <property type="component" value="Unassembled WGS sequence"/>
</dbReference>
<name>A0AAD9DDB3_9STRA</name>
<evidence type="ECO:0000313" key="4">
    <source>
        <dbReference type="Proteomes" id="UP001224775"/>
    </source>
</evidence>
<evidence type="ECO:0000256" key="2">
    <source>
        <dbReference type="SAM" id="Phobius"/>
    </source>
</evidence>
<feature type="compositionally biased region" description="Basic and acidic residues" evidence="1">
    <location>
        <begin position="370"/>
        <end position="380"/>
    </location>
</feature>
<feature type="compositionally biased region" description="Basic residues" evidence="1">
    <location>
        <begin position="289"/>
        <end position="300"/>
    </location>
</feature>
<keyword evidence="2" id="KW-0472">Membrane</keyword>
<keyword evidence="4" id="KW-1185">Reference proteome</keyword>
<feature type="transmembrane region" description="Helical" evidence="2">
    <location>
        <begin position="25"/>
        <end position="47"/>
    </location>
</feature>
<accession>A0AAD9DDB3</accession>